<dbReference type="InterPro" id="IPR004676">
    <property type="entry name" value="Cd-R_transporter"/>
</dbReference>
<proteinExistence type="predicted"/>
<keyword evidence="3" id="KW-1185">Reference proteome</keyword>
<evidence type="ECO:0000313" key="2">
    <source>
        <dbReference type="EMBL" id="SCB48533.1"/>
    </source>
</evidence>
<dbReference type="OrthoDB" id="7995400at2"/>
<name>A0A1C3X8E2_9HYPH</name>
<evidence type="ECO:0000313" key="3">
    <source>
        <dbReference type="Proteomes" id="UP000199435"/>
    </source>
</evidence>
<dbReference type="Pfam" id="PF03596">
    <property type="entry name" value="Cad"/>
    <property type="match status" value="1"/>
</dbReference>
<reference evidence="3" key="1">
    <citation type="submission" date="2016-08" db="EMBL/GenBank/DDBJ databases">
        <authorList>
            <person name="Varghese N."/>
            <person name="Submissions Spin"/>
        </authorList>
    </citation>
    <scope>NUCLEOTIDE SEQUENCE [LARGE SCALE GENOMIC DNA]</scope>
    <source>
        <strain evidence="3">HAMBI 2971</strain>
    </source>
</reference>
<dbReference type="EMBL" id="FMAH01000066">
    <property type="protein sequence ID" value="SCB48533.1"/>
    <property type="molecule type" value="Genomic_DNA"/>
</dbReference>
<feature type="transmembrane region" description="Helical" evidence="1">
    <location>
        <begin position="6"/>
        <end position="30"/>
    </location>
</feature>
<protein>
    <submittedName>
        <fullName evidence="2">Cadmium resistance protein CadD, predicted permease</fullName>
    </submittedName>
</protein>
<keyword evidence="1" id="KW-1133">Transmembrane helix</keyword>
<dbReference type="STRING" id="411945.GA0061102_106621"/>
<evidence type="ECO:0000256" key="1">
    <source>
        <dbReference type="SAM" id="Phobius"/>
    </source>
</evidence>
<gene>
    <name evidence="2" type="ORF">GA0061102_106621</name>
</gene>
<sequence>MDYLLGVLGVAIVVFASTDVDDLFVLLGFFADPKFRLRQIIIGQYLGIATLFGASVAASLLVLVIPATYIGLLGFAPIYFGLKRLWEVWNGIDTGDNPEDHEKASAGHGNIVAVALVTIANGGDNISVYTPLFATRSAYEILGFGCVFAVLTAVWLVVAHALVNHPKLGAPIRRHGYRVVPLILIAIGILILYEAGTARLFWS</sequence>
<keyword evidence="1" id="KW-0812">Transmembrane</keyword>
<accession>A0A1C3X8E2</accession>
<organism evidence="2 3">
    <name type="scientific">Rhizobium miluonense</name>
    <dbReference type="NCBI Taxonomy" id="411945"/>
    <lineage>
        <taxon>Bacteria</taxon>
        <taxon>Pseudomonadati</taxon>
        <taxon>Pseudomonadota</taxon>
        <taxon>Alphaproteobacteria</taxon>
        <taxon>Hyphomicrobiales</taxon>
        <taxon>Rhizobiaceae</taxon>
        <taxon>Rhizobium/Agrobacterium group</taxon>
        <taxon>Rhizobium</taxon>
    </lineage>
</organism>
<dbReference type="AlphaFoldDB" id="A0A1C3X8E2"/>
<feature type="transmembrane region" description="Helical" evidence="1">
    <location>
        <begin position="51"/>
        <end position="80"/>
    </location>
</feature>
<feature type="transmembrane region" description="Helical" evidence="1">
    <location>
        <begin position="175"/>
        <end position="193"/>
    </location>
</feature>
<dbReference type="RefSeq" id="WP_092856154.1">
    <property type="nucleotide sequence ID" value="NZ_FMAH01000066.1"/>
</dbReference>
<feature type="transmembrane region" description="Helical" evidence="1">
    <location>
        <begin position="141"/>
        <end position="163"/>
    </location>
</feature>
<dbReference type="Proteomes" id="UP000199435">
    <property type="component" value="Unassembled WGS sequence"/>
</dbReference>
<keyword evidence="1" id="KW-0472">Membrane</keyword>